<keyword evidence="3" id="KW-1185">Reference proteome</keyword>
<reference evidence="2" key="1">
    <citation type="submission" date="2021-04" db="EMBL/GenBank/DDBJ databases">
        <authorList>
            <person name="Tunstrom K."/>
        </authorList>
    </citation>
    <scope>NUCLEOTIDE SEQUENCE</scope>
</reference>
<evidence type="ECO:0000256" key="1">
    <source>
        <dbReference type="SAM" id="MobiDB-lite"/>
    </source>
</evidence>
<dbReference type="AlphaFoldDB" id="A0A8S3WTT3"/>
<proteinExistence type="predicted"/>
<feature type="region of interest" description="Disordered" evidence="1">
    <location>
        <begin position="159"/>
        <end position="196"/>
    </location>
</feature>
<protein>
    <submittedName>
        <fullName evidence="2">(apollo) hypothetical protein</fullName>
    </submittedName>
</protein>
<comment type="caution">
    <text evidence="2">The sequence shown here is derived from an EMBL/GenBank/DDBJ whole genome shotgun (WGS) entry which is preliminary data.</text>
</comment>
<accession>A0A8S3WTT3</accession>
<organism evidence="2 3">
    <name type="scientific">Parnassius apollo</name>
    <name type="common">Apollo butterfly</name>
    <name type="synonym">Papilio apollo</name>
    <dbReference type="NCBI Taxonomy" id="110799"/>
    <lineage>
        <taxon>Eukaryota</taxon>
        <taxon>Metazoa</taxon>
        <taxon>Ecdysozoa</taxon>
        <taxon>Arthropoda</taxon>
        <taxon>Hexapoda</taxon>
        <taxon>Insecta</taxon>
        <taxon>Pterygota</taxon>
        <taxon>Neoptera</taxon>
        <taxon>Endopterygota</taxon>
        <taxon>Lepidoptera</taxon>
        <taxon>Glossata</taxon>
        <taxon>Ditrysia</taxon>
        <taxon>Papilionoidea</taxon>
        <taxon>Papilionidae</taxon>
        <taxon>Parnassiinae</taxon>
        <taxon>Parnassini</taxon>
        <taxon>Parnassius</taxon>
        <taxon>Parnassius</taxon>
    </lineage>
</organism>
<dbReference type="PANTHER" id="PTHR23272">
    <property type="entry name" value="BED FINGER-RELATED"/>
    <property type="match status" value="1"/>
</dbReference>
<evidence type="ECO:0000313" key="3">
    <source>
        <dbReference type="Proteomes" id="UP000691718"/>
    </source>
</evidence>
<dbReference type="EMBL" id="CAJQZP010000723">
    <property type="protein sequence ID" value="CAG4981300.1"/>
    <property type="molecule type" value="Genomic_DNA"/>
</dbReference>
<sequence>MILDVRTRWNSCFYMLQRFMELVSIVGSILLTRPEAPLMVPSSELDCIKEMIELLCPFEKLTKEFSGDSYVTVSKVIPLVSCVREVLENIKPKNAIILQFKEELKKQLARRFDTLEHSSILAISTTLDPRFKFMHFKDSVAKSKVFNYLNKFVREYNSSPGAATATRSDTSDESDKDDSKDEKRGTEGIPNNYTQN</sequence>
<dbReference type="OrthoDB" id="2438421at2759"/>
<feature type="compositionally biased region" description="Basic and acidic residues" evidence="1">
    <location>
        <begin position="177"/>
        <end position="186"/>
    </location>
</feature>
<dbReference type="Proteomes" id="UP000691718">
    <property type="component" value="Unassembled WGS sequence"/>
</dbReference>
<name>A0A8S3WTT3_PARAO</name>
<evidence type="ECO:0000313" key="2">
    <source>
        <dbReference type="EMBL" id="CAG4981300.1"/>
    </source>
</evidence>
<gene>
    <name evidence="2" type="ORF">PAPOLLO_LOCUS10231</name>
</gene>